<organism evidence="1 2">
    <name type="scientific">Dibothriocephalus latus</name>
    <name type="common">Fish tapeworm</name>
    <name type="synonym">Diphyllobothrium latum</name>
    <dbReference type="NCBI Taxonomy" id="60516"/>
    <lineage>
        <taxon>Eukaryota</taxon>
        <taxon>Metazoa</taxon>
        <taxon>Spiralia</taxon>
        <taxon>Lophotrochozoa</taxon>
        <taxon>Platyhelminthes</taxon>
        <taxon>Cestoda</taxon>
        <taxon>Eucestoda</taxon>
        <taxon>Diphyllobothriidea</taxon>
        <taxon>Diphyllobothriidae</taxon>
        <taxon>Dibothriocephalus</taxon>
    </lineage>
</organism>
<evidence type="ECO:0000313" key="2">
    <source>
        <dbReference type="Proteomes" id="UP000281553"/>
    </source>
</evidence>
<dbReference type="PANTHER" id="PTHR19446">
    <property type="entry name" value="REVERSE TRANSCRIPTASES"/>
    <property type="match status" value="1"/>
</dbReference>
<protein>
    <submittedName>
        <fullName evidence="1">Uncharacterized protein</fullName>
    </submittedName>
</protein>
<gene>
    <name evidence="1" type="ORF">DILT_LOCUS2589</name>
</gene>
<reference evidence="1 2" key="1">
    <citation type="submission" date="2018-11" db="EMBL/GenBank/DDBJ databases">
        <authorList>
            <consortium name="Pathogen Informatics"/>
        </authorList>
    </citation>
    <scope>NUCLEOTIDE SEQUENCE [LARGE SCALE GENOMIC DNA]</scope>
</reference>
<proteinExistence type="predicted"/>
<dbReference type="EMBL" id="UYRU01042320">
    <property type="protein sequence ID" value="VDK74527.1"/>
    <property type="molecule type" value="Genomic_DNA"/>
</dbReference>
<dbReference type="Proteomes" id="UP000281553">
    <property type="component" value="Unassembled WGS sequence"/>
</dbReference>
<accession>A0A3P6SQ55</accession>
<name>A0A3P6SQ55_DIBLA</name>
<keyword evidence="2" id="KW-1185">Reference proteome</keyword>
<evidence type="ECO:0000313" key="1">
    <source>
        <dbReference type="EMBL" id="VDK74527.1"/>
    </source>
</evidence>
<dbReference type="OrthoDB" id="10070415at2759"/>
<sequence length="152" mass="17065">MQRLRSKKACGEDGISAEIYLSFVENLAPRLHEVIVQAWQDEAVPDDKGSGILVPVHMKRCKTRCENYHDISLIDVGAKILAIVHLRQFQSVRDSRTPPNEVGFRAERVGADQIFTLRCILEFRTSYQQPTAVPVVDFASHSIQSIVSLCGE</sequence>
<dbReference type="AlphaFoldDB" id="A0A3P6SQ55"/>